<evidence type="ECO:0000313" key="1">
    <source>
        <dbReference type="EMBL" id="KAL3804835.1"/>
    </source>
</evidence>
<dbReference type="EMBL" id="JABMIG020000005">
    <property type="protein sequence ID" value="KAL3804835.1"/>
    <property type="molecule type" value="Genomic_DNA"/>
</dbReference>
<organism evidence="1 2">
    <name type="scientific">Cyclotella cryptica</name>
    <dbReference type="NCBI Taxonomy" id="29204"/>
    <lineage>
        <taxon>Eukaryota</taxon>
        <taxon>Sar</taxon>
        <taxon>Stramenopiles</taxon>
        <taxon>Ochrophyta</taxon>
        <taxon>Bacillariophyta</taxon>
        <taxon>Coscinodiscophyceae</taxon>
        <taxon>Thalassiosirophycidae</taxon>
        <taxon>Stephanodiscales</taxon>
        <taxon>Stephanodiscaceae</taxon>
        <taxon>Cyclotella</taxon>
    </lineage>
</organism>
<keyword evidence="2" id="KW-1185">Reference proteome</keyword>
<evidence type="ECO:0008006" key="3">
    <source>
        <dbReference type="Google" id="ProtNLM"/>
    </source>
</evidence>
<sequence length="120" mass="13496">MLRWGVLRMAMPIGITVKKTIALVNCLAKLHNFCIDEVDAAAEGLREDVSHIQCGDCGFVQMVTNNTIRDVLGGDHFDEVPVSMRRDRTSASAELTLPWTKLCKHIEDMHSVRPASNRRY</sequence>
<reference evidence="1 2" key="1">
    <citation type="journal article" date="2020" name="G3 (Bethesda)">
        <title>Improved Reference Genome for Cyclotella cryptica CCMP332, a Model for Cell Wall Morphogenesis, Salinity Adaptation, and Lipid Production in Diatoms (Bacillariophyta).</title>
        <authorList>
            <person name="Roberts W.R."/>
            <person name="Downey K.M."/>
            <person name="Ruck E.C."/>
            <person name="Traller J.C."/>
            <person name="Alverson A.J."/>
        </authorList>
    </citation>
    <scope>NUCLEOTIDE SEQUENCE [LARGE SCALE GENOMIC DNA]</scope>
    <source>
        <strain evidence="1 2">CCMP332</strain>
    </source>
</reference>
<evidence type="ECO:0000313" key="2">
    <source>
        <dbReference type="Proteomes" id="UP001516023"/>
    </source>
</evidence>
<comment type="caution">
    <text evidence="1">The sequence shown here is derived from an EMBL/GenBank/DDBJ whole genome shotgun (WGS) entry which is preliminary data.</text>
</comment>
<accession>A0ABD3QWS3</accession>
<dbReference type="AlphaFoldDB" id="A0ABD3QWS3"/>
<gene>
    <name evidence="1" type="ORF">HJC23_006607</name>
</gene>
<dbReference type="Proteomes" id="UP001516023">
    <property type="component" value="Unassembled WGS sequence"/>
</dbReference>
<name>A0ABD3QWS3_9STRA</name>
<proteinExistence type="predicted"/>
<protein>
    <recommendedName>
        <fullName evidence="3">DDE Tnp4 domain-containing protein</fullName>
    </recommendedName>
</protein>